<evidence type="ECO:0000313" key="2">
    <source>
        <dbReference type="EMBL" id="MBB5999351.1"/>
    </source>
</evidence>
<dbReference type="AlphaFoldDB" id="A0A841EIV8"/>
<organism evidence="2 3">
    <name type="scientific">Streptomonospora salina</name>
    <dbReference type="NCBI Taxonomy" id="104205"/>
    <lineage>
        <taxon>Bacteria</taxon>
        <taxon>Bacillati</taxon>
        <taxon>Actinomycetota</taxon>
        <taxon>Actinomycetes</taxon>
        <taxon>Streptosporangiales</taxon>
        <taxon>Nocardiopsidaceae</taxon>
        <taxon>Streptomonospora</taxon>
    </lineage>
</organism>
<dbReference type="Proteomes" id="UP000578077">
    <property type="component" value="Unassembled WGS sequence"/>
</dbReference>
<dbReference type="RefSeq" id="WP_221457603.1">
    <property type="nucleotide sequence ID" value="NZ_BAABKT010000039.1"/>
</dbReference>
<feature type="compositionally biased region" description="Low complexity" evidence="1">
    <location>
        <begin position="58"/>
        <end position="73"/>
    </location>
</feature>
<protein>
    <submittedName>
        <fullName evidence="2">Uncharacterized protein</fullName>
    </submittedName>
</protein>
<proteinExistence type="predicted"/>
<reference evidence="2 3" key="1">
    <citation type="submission" date="2020-08" db="EMBL/GenBank/DDBJ databases">
        <title>Sequencing the genomes of 1000 actinobacteria strains.</title>
        <authorList>
            <person name="Klenk H.-P."/>
        </authorList>
    </citation>
    <scope>NUCLEOTIDE SEQUENCE [LARGE SCALE GENOMIC DNA]</scope>
    <source>
        <strain evidence="2 3">DSM 44593</strain>
    </source>
</reference>
<sequence length="79" mass="8636">MRTTEPLEAYAPLRAELERQWSQAESEPVDSEPRIAAEALLTLVDNDDRRCGCCSAAWSTTSPSTSPGSVWTPGRGGRR</sequence>
<comment type="caution">
    <text evidence="2">The sequence shown here is derived from an EMBL/GenBank/DDBJ whole genome shotgun (WGS) entry which is preliminary data.</text>
</comment>
<gene>
    <name evidence="2" type="ORF">HNR25_003102</name>
</gene>
<keyword evidence="3" id="KW-1185">Reference proteome</keyword>
<feature type="region of interest" description="Disordered" evidence="1">
    <location>
        <begin position="58"/>
        <end position="79"/>
    </location>
</feature>
<evidence type="ECO:0000313" key="3">
    <source>
        <dbReference type="Proteomes" id="UP000578077"/>
    </source>
</evidence>
<name>A0A841EIV8_9ACTN</name>
<accession>A0A841EIV8</accession>
<dbReference type="EMBL" id="JACHLY010000001">
    <property type="protein sequence ID" value="MBB5999351.1"/>
    <property type="molecule type" value="Genomic_DNA"/>
</dbReference>
<evidence type="ECO:0000256" key="1">
    <source>
        <dbReference type="SAM" id="MobiDB-lite"/>
    </source>
</evidence>